<evidence type="ECO:0000313" key="4">
    <source>
        <dbReference type="Proteomes" id="UP001432322"/>
    </source>
</evidence>
<dbReference type="InterPro" id="IPR011333">
    <property type="entry name" value="SKP1/BTB/POZ_sf"/>
</dbReference>
<dbReference type="PROSITE" id="PS50097">
    <property type="entry name" value="BTB"/>
    <property type="match status" value="1"/>
</dbReference>
<feature type="non-terminal residue" evidence="3">
    <location>
        <position position="1"/>
    </location>
</feature>
<organism evidence="3 4">
    <name type="scientific">Pristionchus fissidentatus</name>
    <dbReference type="NCBI Taxonomy" id="1538716"/>
    <lineage>
        <taxon>Eukaryota</taxon>
        <taxon>Metazoa</taxon>
        <taxon>Ecdysozoa</taxon>
        <taxon>Nematoda</taxon>
        <taxon>Chromadorea</taxon>
        <taxon>Rhabditida</taxon>
        <taxon>Rhabditina</taxon>
        <taxon>Diplogasteromorpha</taxon>
        <taxon>Diplogasteroidea</taxon>
        <taxon>Neodiplogasteridae</taxon>
        <taxon>Pristionchus</taxon>
    </lineage>
</organism>
<dbReference type="SMART" id="SM00061">
    <property type="entry name" value="MATH"/>
    <property type="match status" value="1"/>
</dbReference>
<feature type="domain" description="MATH" evidence="2">
    <location>
        <begin position="6"/>
        <end position="143"/>
    </location>
</feature>
<dbReference type="Gene3D" id="2.60.210.10">
    <property type="entry name" value="Apoptosis, Tumor Necrosis Factor Receptor Associated Protein 2, Chain A"/>
    <property type="match status" value="1"/>
</dbReference>
<dbReference type="Proteomes" id="UP001432322">
    <property type="component" value="Unassembled WGS sequence"/>
</dbReference>
<keyword evidence="4" id="KW-1185">Reference proteome</keyword>
<dbReference type="SUPFAM" id="SSF49599">
    <property type="entry name" value="TRAF domain-like"/>
    <property type="match status" value="1"/>
</dbReference>
<dbReference type="PANTHER" id="PTHR47022:SF1">
    <property type="entry name" value="BTB AND MATH DOMAIN-CONTAINING PROTEIN 36-RELATED"/>
    <property type="match status" value="1"/>
</dbReference>
<evidence type="ECO:0008006" key="5">
    <source>
        <dbReference type="Google" id="ProtNLM"/>
    </source>
</evidence>
<evidence type="ECO:0000313" key="3">
    <source>
        <dbReference type="EMBL" id="GMT29973.1"/>
    </source>
</evidence>
<comment type="caution">
    <text evidence="3">The sequence shown here is derived from an EMBL/GenBank/DDBJ whole genome shotgun (WGS) entry which is preliminary data.</text>
</comment>
<dbReference type="SMART" id="SM00225">
    <property type="entry name" value="BTB"/>
    <property type="match status" value="1"/>
</dbReference>
<dbReference type="InterPro" id="IPR008974">
    <property type="entry name" value="TRAF-like"/>
</dbReference>
<evidence type="ECO:0000259" key="2">
    <source>
        <dbReference type="PROSITE" id="PS50144"/>
    </source>
</evidence>
<protein>
    <recommendedName>
        <fullName evidence="5">BTB domain-containing protein</fullName>
    </recommendedName>
</protein>
<dbReference type="EMBL" id="BTSY01000005">
    <property type="protein sequence ID" value="GMT29973.1"/>
    <property type="molecule type" value="Genomic_DNA"/>
</dbReference>
<accession>A0AAV5WEQ0</accession>
<dbReference type="InterPro" id="IPR002083">
    <property type="entry name" value="MATH/TRAF_dom"/>
</dbReference>
<dbReference type="CDD" id="cd18186">
    <property type="entry name" value="BTB_POZ_ZBTB_KLHL-like"/>
    <property type="match status" value="1"/>
</dbReference>
<dbReference type="Gene3D" id="3.30.710.10">
    <property type="entry name" value="Potassium Channel Kv1.1, Chain A"/>
    <property type="match status" value="1"/>
</dbReference>
<dbReference type="PROSITE" id="PS50144">
    <property type="entry name" value="MATH"/>
    <property type="match status" value="1"/>
</dbReference>
<gene>
    <name evidence="3" type="ORF">PFISCL1PPCAC_21270</name>
</gene>
<dbReference type="PANTHER" id="PTHR47022">
    <property type="entry name" value="BTB AND MATH DOMAIN-CONTAINING PROTEIN 36-RELATED"/>
    <property type="match status" value="1"/>
</dbReference>
<proteinExistence type="predicted"/>
<evidence type="ECO:0000259" key="1">
    <source>
        <dbReference type="PROSITE" id="PS50097"/>
    </source>
</evidence>
<dbReference type="SUPFAM" id="SSF54695">
    <property type="entry name" value="POZ domain"/>
    <property type="match status" value="1"/>
</dbReference>
<reference evidence="3" key="1">
    <citation type="submission" date="2023-10" db="EMBL/GenBank/DDBJ databases">
        <title>Genome assembly of Pristionchus species.</title>
        <authorList>
            <person name="Yoshida K."/>
            <person name="Sommer R.J."/>
        </authorList>
    </citation>
    <scope>NUCLEOTIDE SEQUENCE</scope>
    <source>
        <strain evidence="3">RS5133</strain>
    </source>
</reference>
<dbReference type="Pfam" id="PF00651">
    <property type="entry name" value="BTB"/>
    <property type="match status" value="1"/>
</dbReference>
<dbReference type="AlphaFoldDB" id="A0AAV5WEQ0"/>
<dbReference type="InterPro" id="IPR000210">
    <property type="entry name" value="BTB/POZ_dom"/>
</dbReference>
<name>A0AAV5WEQ0_9BILA</name>
<feature type="domain" description="BTB" evidence="1">
    <location>
        <begin position="167"/>
        <end position="234"/>
    </location>
</feature>
<dbReference type="Pfam" id="PF00917">
    <property type="entry name" value="MATH"/>
    <property type="match status" value="1"/>
</dbReference>
<sequence length="324" mass="37045">EMSEAPFVIRWEIDEVSKLDNVGRDSPISFNYNLPWKLSARCEPTRRNLYSSSSSSESEDDAKYLGLYLNCNWESESEAWSCDFSLNLILINIKPEKNVCNEVINQFVINDTDRGSNMISWDELIDPKKGFVKDDKITVEAHVRILNINGVRPVNVIDYSTSPAGLNNVVLVVEGKKLHVSKDYLAVLSPVLSAMFFGEFDEKNKKEIELKDVKYEEFIDLLNMTYPTSMDFNATIVKHVLKLADRFQIKCVIDRAESYLIGTKKFETVTKLILADQYNLGVLKAHCFSLYSSLAVIKSLKSKPEYKELSKNLKADFFDKIMNL</sequence>